<keyword evidence="2" id="KW-1185">Reference proteome</keyword>
<protein>
    <recommendedName>
        <fullName evidence="3">Lipoprotein</fullName>
    </recommendedName>
</protein>
<name>A0ABS4H799_9BACL</name>
<evidence type="ECO:0008006" key="3">
    <source>
        <dbReference type="Google" id="ProtNLM"/>
    </source>
</evidence>
<sequence>MQRRECWGCFILIMLLIFLAGCSQHETSWTSFEGSAIDKGFPVPKEANKTDHTSNNPKMDYVRYSLNGLKEMNGIPDAYLKEIQTWGWTEHESERMGNMRAFQKGTQMIHIAVYDNYFTLMIVKEDENPAVKGISKSK</sequence>
<comment type="caution">
    <text evidence="1">The sequence shown here is derived from an EMBL/GenBank/DDBJ whole genome shotgun (WGS) entry which is preliminary data.</text>
</comment>
<evidence type="ECO:0000313" key="1">
    <source>
        <dbReference type="EMBL" id="MBP1938414.1"/>
    </source>
</evidence>
<dbReference type="PROSITE" id="PS51257">
    <property type="entry name" value="PROKAR_LIPOPROTEIN"/>
    <property type="match status" value="1"/>
</dbReference>
<evidence type="ECO:0000313" key="2">
    <source>
        <dbReference type="Proteomes" id="UP001519273"/>
    </source>
</evidence>
<dbReference type="RefSeq" id="WP_209852896.1">
    <property type="nucleotide sequence ID" value="NZ_CBCRVE010000015.1"/>
</dbReference>
<gene>
    <name evidence="1" type="ORF">J2Z20_003336</name>
</gene>
<organism evidence="1 2">
    <name type="scientific">Paenibacillus sediminis</name>
    <dbReference type="NCBI Taxonomy" id="664909"/>
    <lineage>
        <taxon>Bacteria</taxon>
        <taxon>Bacillati</taxon>
        <taxon>Bacillota</taxon>
        <taxon>Bacilli</taxon>
        <taxon>Bacillales</taxon>
        <taxon>Paenibacillaceae</taxon>
        <taxon>Paenibacillus</taxon>
    </lineage>
</organism>
<dbReference type="EMBL" id="JAGGKP010000015">
    <property type="protein sequence ID" value="MBP1938414.1"/>
    <property type="molecule type" value="Genomic_DNA"/>
</dbReference>
<dbReference type="Proteomes" id="UP001519273">
    <property type="component" value="Unassembled WGS sequence"/>
</dbReference>
<reference evidence="1 2" key="1">
    <citation type="submission" date="2021-03" db="EMBL/GenBank/DDBJ databases">
        <title>Genomic Encyclopedia of Type Strains, Phase IV (KMG-IV): sequencing the most valuable type-strain genomes for metagenomic binning, comparative biology and taxonomic classification.</title>
        <authorList>
            <person name="Goeker M."/>
        </authorList>
    </citation>
    <scope>NUCLEOTIDE SEQUENCE [LARGE SCALE GENOMIC DNA]</scope>
    <source>
        <strain evidence="1 2">DSM 23491</strain>
    </source>
</reference>
<proteinExistence type="predicted"/>
<accession>A0ABS4H799</accession>